<dbReference type="InterPro" id="IPR017996">
    <property type="entry name" value="MRJP/yellow-related"/>
</dbReference>
<dbReference type="PANTHER" id="PTHR10009:SF18">
    <property type="entry name" value="PROTEIN YELLOW-LIKE PROTEIN"/>
    <property type="match status" value="1"/>
</dbReference>
<dbReference type="Pfam" id="PF03022">
    <property type="entry name" value="MRJP"/>
    <property type="match status" value="1"/>
</dbReference>
<dbReference type="InterPro" id="IPR011042">
    <property type="entry name" value="6-blade_b-propeller_TolB-like"/>
</dbReference>
<dbReference type="Gene3D" id="2.120.10.30">
    <property type="entry name" value="TolB, C-terminal domain"/>
    <property type="match status" value="1"/>
</dbReference>
<dbReference type="PANTHER" id="PTHR10009">
    <property type="entry name" value="PROTEIN YELLOW-RELATED"/>
    <property type="match status" value="1"/>
</dbReference>
<keyword evidence="3" id="KW-0964">Secreted</keyword>
<accession>A0A182JE23</accession>
<name>A0A182JE23_ANOAO</name>
<evidence type="ECO:0000256" key="2">
    <source>
        <dbReference type="ARBA" id="ARBA00009127"/>
    </source>
</evidence>
<protein>
    <submittedName>
        <fullName evidence="5">Uncharacterized protein</fullName>
    </submittedName>
</protein>
<sequence>MNSVTVHALLLVVAIGCTVAQQSFSSTERPLDGLSPPTPSVPIAPGERQFRVVYEWNVLDFAFTSEAERAHALYSGRYIPKNVLISDCKPFANRLYLTIPRMLPGVPATLGYVVRPENNGRTDPEIVPFPSLEMNERGNCSALQFVQGVAVDKHGIMWVVDSGRTETLTRGTDHVVCPPKILLLDLKRNGTIVLRYQFPETVVPAGNNYLNKVVVDDAFGGFAYITDNSGADPGIVVFSRRLLKSWKVRENNSMRAARNAVRFAVNGTDLNFSIHIDSIALGPYYNPGVEADRAASDTLLSSQNYERNVYYSPLSSYHVYSLPASLLRDPEFNARATPQDILEAVVDYGQKLSQTDGMFMDNQGVLYYGLLGEHAIAKWDSYKPFTAKNQQIVAKDPTFIQWVDSMGIDHEGYLYVVINRLHSFVAGRLNPSEVNFRVLRAKTGALSYVYTPDNLFNSDGKYQYAGAAGEPFADNGLSYQYEGTTPASSRLAAAGIFGSTGGAPSLGNIGASVLLCVCGLMMTITMMTVA</sequence>
<reference evidence="5" key="1">
    <citation type="submission" date="2022-08" db="UniProtKB">
        <authorList>
            <consortium name="EnsemblMetazoa"/>
        </authorList>
    </citation>
    <scope>IDENTIFICATION</scope>
    <source>
        <strain evidence="5">EBRO</strain>
    </source>
</reference>
<dbReference type="STRING" id="41427.A0A182JE23"/>
<evidence type="ECO:0000256" key="3">
    <source>
        <dbReference type="ARBA" id="ARBA00022525"/>
    </source>
</evidence>
<dbReference type="SUPFAM" id="SSF63829">
    <property type="entry name" value="Calcium-dependent phosphotriesterase"/>
    <property type="match status" value="1"/>
</dbReference>
<dbReference type="VEuPathDB" id="VectorBase:AATE016344"/>
<dbReference type="AlphaFoldDB" id="A0A182JE23"/>
<dbReference type="EnsemblMetazoa" id="AATE016344-RA">
    <property type="protein sequence ID" value="AATE016344-PA.1"/>
    <property type="gene ID" value="AATE016344"/>
</dbReference>
<evidence type="ECO:0000256" key="1">
    <source>
        <dbReference type="ARBA" id="ARBA00004613"/>
    </source>
</evidence>
<dbReference type="GO" id="GO:0005576">
    <property type="term" value="C:extracellular region"/>
    <property type="evidence" value="ECO:0007669"/>
    <property type="project" value="UniProtKB-SubCell"/>
</dbReference>
<organism evidence="5">
    <name type="scientific">Anopheles atroparvus</name>
    <name type="common">European mosquito</name>
    <dbReference type="NCBI Taxonomy" id="41427"/>
    <lineage>
        <taxon>Eukaryota</taxon>
        <taxon>Metazoa</taxon>
        <taxon>Ecdysozoa</taxon>
        <taxon>Arthropoda</taxon>
        <taxon>Hexapoda</taxon>
        <taxon>Insecta</taxon>
        <taxon>Pterygota</taxon>
        <taxon>Neoptera</taxon>
        <taxon>Endopterygota</taxon>
        <taxon>Diptera</taxon>
        <taxon>Nematocera</taxon>
        <taxon>Culicoidea</taxon>
        <taxon>Culicidae</taxon>
        <taxon>Anophelinae</taxon>
        <taxon>Anopheles</taxon>
    </lineage>
</organism>
<proteinExistence type="inferred from homology"/>
<keyword evidence="4" id="KW-0732">Signal</keyword>
<evidence type="ECO:0000256" key="4">
    <source>
        <dbReference type="ARBA" id="ARBA00022729"/>
    </source>
</evidence>
<comment type="subcellular location">
    <subcellularLocation>
        <location evidence="1">Secreted</location>
    </subcellularLocation>
</comment>
<evidence type="ECO:0000313" key="5">
    <source>
        <dbReference type="EnsemblMetazoa" id="AATE016344-PA.1"/>
    </source>
</evidence>
<comment type="similarity">
    <text evidence="2">Belongs to the major royal jelly protein family.</text>
</comment>
<dbReference type="FunFam" id="2.120.10.30:FF:000045">
    <property type="entry name" value="Blast:Protein yellow"/>
    <property type="match status" value="1"/>
</dbReference>